<accession>A0A5A9NIY3</accession>
<feature type="compositionally biased region" description="Basic residues" evidence="8">
    <location>
        <begin position="288"/>
        <end position="297"/>
    </location>
</feature>
<keyword evidence="5 7" id="KW-0804">Transcription</keyword>
<keyword evidence="3 7" id="KW-0240">DNA-directed RNA polymerase</keyword>
<evidence type="ECO:0000256" key="8">
    <source>
        <dbReference type="SAM" id="MobiDB-lite"/>
    </source>
</evidence>
<evidence type="ECO:0000256" key="3">
    <source>
        <dbReference type="ARBA" id="ARBA00022478"/>
    </source>
</evidence>
<evidence type="ECO:0000313" key="10">
    <source>
        <dbReference type="EMBL" id="KAA0709944.1"/>
    </source>
</evidence>
<feature type="compositionally biased region" description="Polar residues" evidence="8">
    <location>
        <begin position="1"/>
        <end position="23"/>
    </location>
</feature>
<comment type="similarity">
    <text evidence="2">Belongs to the eukaryotic RPA43 RNA polymerase subunit family.</text>
</comment>
<comment type="subcellular location">
    <subcellularLocation>
        <location evidence="1">Nucleus</location>
        <location evidence="1">Nucleolus</location>
    </subcellularLocation>
</comment>
<dbReference type="Gene3D" id="2.40.50.1060">
    <property type="match status" value="1"/>
</dbReference>
<dbReference type="InterPro" id="IPR045113">
    <property type="entry name" value="Rpb7-like"/>
</dbReference>
<feature type="region of interest" description="Disordered" evidence="8">
    <location>
        <begin position="1"/>
        <end position="26"/>
    </location>
</feature>
<feature type="region of interest" description="Disordered" evidence="8">
    <location>
        <begin position="216"/>
        <end position="386"/>
    </location>
</feature>
<dbReference type="GO" id="GO:0005736">
    <property type="term" value="C:RNA polymerase I complex"/>
    <property type="evidence" value="ECO:0007669"/>
    <property type="project" value="TreeGrafter"/>
</dbReference>
<dbReference type="Pfam" id="PF17875">
    <property type="entry name" value="RPA43_OB"/>
    <property type="match status" value="1"/>
</dbReference>
<feature type="compositionally biased region" description="Basic residues" evidence="8">
    <location>
        <begin position="241"/>
        <end position="251"/>
    </location>
</feature>
<keyword evidence="11" id="KW-1185">Reference proteome</keyword>
<feature type="domain" description="RPA43 OB" evidence="9">
    <location>
        <begin position="132"/>
        <end position="257"/>
    </location>
</feature>
<evidence type="ECO:0000256" key="1">
    <source>
        <dbReference type="ARBA" id="ARBA00004604"/>
    </source>
</evidence>
<dbReference type="AlphaFoldDB" id="A0A5A9NIY3"/>
<evidence type="ECO:0000313" key="11">
    <source>
        <dbReference type="Proteomes" id="UP000324632"/>
    </source>
</evidence>
<dbReference type="EMBL" id="SOYY01000016">
    <property type="protein sequence ID" value="KAA0709944.1"/>
    <property type="molecule type" value="Genomic_DNA"/>
</dbReference>
<sequence length="386" mass="43069">MANWSQEDGATKPVTNPTNVSSERQIRGGDAPAVPCLIPSFAEAVTLLSSRYSCLVLDTHRRHVLLPPAYLRKKRSGLQEEFDSELLKFSRSLKGVPMAYDNIKIVGQHGDIYDDQGFIHLNVEASFVIFKPKKGSKLVGVINKIAVGHLGCLVHGCFNACVVKPNHLTPEQWRDCGLRAGESVEFEVFQLDSDCAGVLIIRGRLEKSRVQELLAQEQQTEASTNLPAEPENTEDTTDSPKHKKKKKKDKREKKSTSEDSVDDSSLSQTCDNREPNVDETELDLNSSKPHKKKKKDKREKQAKSEDSANDGNLSQTCDVHEPDVDGTEVDTNSNSLHKKKKDKRKDSDEVSPSGYLIDKTSRKRPAADQIEDHSETTRLKKKKNGL</sequence>
<name>A0A5A9NIY3_9TELE</name>
<proteinExistence type="inferred from homology"/>
<comment type="function">
    <text evidence="7">DNA-dependent RNA polymerase which catalyzes the transcription of DNA into RNA using the four ribonucleoside triphosphates as substrates.</text>
</comment>
<dbReference type="Gene3D" id="3.30.1490.120">
    <property type="entry name" value="RNA polymerase Rpb7-like, N-terminal domain"/>
    <property type="match status" value="1"/>
</dbReference>
<evidence type="ECO:0000256" key="5">
    <source>
        <dbReference type="ARBA" id="ARBA00023163"/>
    </source>
</evidence>
<comment type="caution">
    <text evidence="10">The sequence shown here is derived from an EMBL/GenBank/DDBJ whole genome shotgun (WGS) entry which is preliminary data.</text>
</comment>
<reference evidence="10 11" key="1">
    <citation type="journal article" date="2019" name="Mol. Ecol. Resour.">
        <title>Chromosome-level genome assembly of Triplophysa tibetana, a fish adapted to the harsh high-altitude environment of the Tibetan Plateau.</title>
        <authorList>
            <person name="Yang X."/>
            <person name="Liu H."/>
            <person name="Ma Z."/>
            <person name="Zou Y."/>
            <person name="Zou M."/>
            <person name="Mao Y."/>
            <person name="Li X."/>
            <person name="Wang H."/>
            <person name="Chen T."/>
            <person name="Wang W."/>
            <person name="Yang R."/>
        </authorList>
    </citation>
    <scope>NUCLEOTIDE SEQUENCE [LARGE SCALE GENOMIC DNA]</scope>
    <source>
        <strain evidence="10">TTIB1903HZAU</strain>
        <tissue evidence="10">Muscle</tissue>
    </source>
</reference>
<keyword evidence="4" id="KW-0597">Phosphoprotein</keyword>
<dbReference type="InterPro" id="IPR041901">
    <property type="entry name" value="RNAP_I_Rpa43_N"/>
</dbReference>
<dbReference type="GO" id="GO:0006352">
    <property type="term" value="P:DNA-templated transcription initiation"/>
    <property type="evidence" value="ECO:0007669"/>
    <property type="project" value="UniProtKB-UniRule"/>
</dbReference>
<organism evidence="10 11">
    <name type="scientific">Triplophysa tibetana</name>
    <dbReference type="NCBI Taxonomy" id="1572043"/>
    <lineage>
        <taxon>Eukaryota</taxon>
        <taxon>Metazoa</taxon>
        <taxon>Chordata</taxon>
        <taxon>Craniata</taxon>
        <taxon>Vertebrata</taxon>
        <taxon>Euteleostomi</taxon>
        <taxon>Actinopterygii</taxon>
        <taxon>Neopterygii</taxon>
        <taxon>Teleostei</taxon>
        <taxon>Ostariophysi</taxon>
        <taxon>Cypriniformes</taxon>
        <taxon>Nemacheilidae</taxon>
        <taxon>Triplophysa</taxon>
    </lineage>
</organism>
<dbReference type="Proteomes" id="UP000324632">
    <property type="component" value="Chromosome 16"/>
</dbReference>
<dbReference type="FunFam" id="3.30.1490.120:FF:000003">
    <property type="entry name" value="DNA-directed RNA polymerase I subunit RPA43"/>
    <property type="match status" value="1"/>
</dbReference>
<evidence type="ECO:0000259" key="9">
    <source>
        <dbReference type="Pfam" id="PF17875"/>
    </source>
</evidence>
<dbReference type="OrthoDB" id="10250504at2759"/>
<keyword evidence="6 7" id="KW-0539">Nucleus</keyword>
<dbReference type="PANTHER" id="PTHR12709:SF5">
    <property type="entry name" value="DNA-DIRECTED RNA POLYMERASE I SUBUNIT RPA43"/>
    <property type="match status" value="1"/>
</dbReference>
<dbReference type="InterPro" id="IPR041178">
    <property type="entry name" value="RPA43_OB"/>
</dbReference>
<gene>
    <name evidence="10" type="ORF">E1301_Tti020268</name>
</gene>
<evidence type="ECO:0000256" key="7">
    <source>
        <dbReference type="RuleBase" id="RU369086"/>
    </source>
</evidence>
<dbReference type="PANTHER" id="PTHR12709">
    <property type="entry name" value="DNA-DIRECTED RNA POLYMERASE II, III"/>
    <property type="match status" value="1"/>
</dbReference>
<dbReference type="GO" id="GO:0006362">
    <property type="term" value="P:transcription elongation by RNA polymerase I"/>
    <property type="evidence" value="ECO:0007669"/>
    <property type="project" value="TreeGrafter"/>
</dbReference>
<dbReference type="InterPro" id="IPR036898">
    <property type="entry name" value="RNA_pol_Rpb7-like_N_sf"/>
</dbReference>
<evidence type="ECO:0000256" key="4">
    <source>
        <dbReference type="ARBA" id="ARBA00022553"/>
    </source>
</evidence>
<protein>
    <recommendedName>
        <fullName evidence="7">DNA-directed RNA polymerase subunit</fullName>
    </recommendedName>
</protein>
<dbReference type="CDD" id="cd04328">
    <property type="entry name" value="RNAP_I_Rpa43_N"/>
    <property type="match status" value="1"/>
</dbReference>
<evidence type="ECO:0000256" key="6">
    <source>
        <dbReference type="ARBA" id="ARBA00023242"/>
    </source>
</evidence>
<evidence type="ECO:0000256" key="2">
    <source>
        <dbReference type="ARBA" id="ARBA00005930"/>
    </source>
</evidence>